<dbReference type="GeneID" id="41331736"/>
<dbReference type="EMBL" id="CP042905">
    <property type="protein sequence ID" value="QEE17930.1"/>
    <property type="molecule type" value="Genomic_DNA"/>
</dbReference>
<feature type="transmembrane region" description="Helical" evidence="1">
    <location>
        <begin position="450"/>
        <end position="473"/>
    </location>
</feature>
<feature type="transmembrane region" description="Helical" evidence="1">
    <location>
        <begin position="485"/>
        <end position="504"/>
    </location>
</feature>
<dbReference type="KEGG" id="psyt:DSAG12_03768"/>
<feature type="transmembrane region" description="Helical" evidence="1">
    <location>
        <begin position="244"/>
        <end position="266"/>
    </location>
</feature>
<feature type="transmembrane region" description="Helical" evidence="1">
    <location>
        <begin position="584"/>
        <end position="603"/>
    </location>
</feature>
<feature type="transmembrane region" description="Helical" evidence="1">
    <location>
        <begin position="383"/>
        <end position="401"/>
    </location>
</feature>
<sequence>MERTKILSKEELDLLKQQSQKKKILKWVFFWLGIIIFVISILFFIFELTIDSFVIEMTYDNEVRPLNLSVFFGALLLTFSMILISQILMNTNNYNENSFHLPKWGSKRESLLFKSKEKKLLKEIDMVKFRSFAKSRFIAAILMIGMATINISVFGTDIDTENHIGSWFFLGGPSMFFPMSAFMLLVGIGLLIYSIFSSVNIIFSKSKNFYFIEEFRFPMPWMTEIPRDEVISARLTNAKTGPKYFWIILMSLNLILCFTDGFHFLLNPYAFGAGLLVGKFYILTGFVHLLALCILLLKHQTLLEIVTKEKIYEINFNLPAVKNPDLVEAISNCFDLNVTGENESILKQTQIKDWRNLIIGLIFLITAIISVVTFRFAGDPLRIVLYIFGFILVVKGIKEDFSTSKNGFKILKSNENQELIVKKNWLWFKSIYKFNKIDHKFEFRLSKLNFFDILLMIFVPFVVGLDISGVLYFNPWTSPNMIWMNIMHIFGDSLLLIFTLNVIIRPVNVLFLKNQFFNYEYNIPGILSSEQNELLKEKNFVSRFVFKLKYVMSNQGDGFWKRKMGVFIAFLLGIFIMGRKTQVLGIWLSVLIVIVLIIIAYLLREILKKKITRIRSPEVDDH</sequence>
<reference evidence="2 3" key="1">
    <citation type="journal article" date="2020" name="Nature">
        <title>Isolation of an archaeon at the prokaryote-eukaryote interface.</title>
        <authorList>
            <person name="Imachi H."/>
            <person name="Nobu M.K."/>
            <person name="Nakahara N."/>
            <person name="Morono Y."/>
            <person name="Ogawara M."/>
            <person name="Takaki Y."/>
            <person name="Takano Y."/>
            <person name="Uematsu K."/>
            <person name="Ikuta T."/>
            <person name="Ito M."/>
            <person name="Matsui Y."/>
            <person name="Miyazaki M."/>
            <person name="Murata K."/>
            <person name="Saito Y."/>
            <person name="Sakai S."/>
            <person name="Song C."/>
            <person name="Tasumi E."/>
            <person name="Yamanaka Y."/>
            <person name="Yamaguchi T."/>
            <person name="Kamagata Y."/>
            <person name="Tamaki H."/>
            <person name="Takai K."/>
        </authorList>
    </citation>
    <scope>NUCLEOTIDE SEQUENCE [LARGE SCALE GENOMIC DNA]</scope>
    <source>
        <strain evidence="2 3">MK-D1</strain>
    </source>
</reference>
<feature type="transmembrane region" description="Helical" evidence="1">
    <location>
        <begin position="278"/>
        <end position="297"/>
    </location>
</feature>
<keyword evidence="1" id="KW-0812">Transmembrane</keyword>
<accession>A0A5B9DGQ4</accession>
<keyword evidence="3" id="KW-1185">Reference proteome</keyword>
<evidence type="ECO:0000256" key="1">
    <source>
        <dbReference type="SAM" id="Phobius"/>
    </source>
</evidence>
<dbReference type="AlphaFoldDB" id="A0A5B9DGQ4"/>
<organism evidence="2 3">
    <name type="scientific">Promethearchaeum syntrophicum</name>
    <dbReference type="NCBI Taxonomy" id="2594042"/>
    <lineage>
        <taxon>Archaea</taxon>
        <taxon>Promethearchaeati</taxon>
        <taxon>Promethearchaeota</taxon>
        <taxon>Promethearchaeia</taxon>
        <taxon>Promethearchaeales</taxon>
        <taxon>Promethearchaeaceae</taxon>
        <taxon>Promethearchaeum</taxon>
    </lineage>
</organism>
<evidence type="ECO:0000313" key="2">
    <source>
        <dbReference type="EMBL" id="QEE17930.1"/>
    </source>
</evidence>
<proteinExistence type="predicted"/>
<feature type="transmembrane region" description="Helical" evidence="1">
    <location>
        <begin position="357"/>
        <end position="377"/>
    </location>
</feature>
<evidence type="ECO:0000313" key="3">
    <source>
        <dbReference type="Proteomes" id="UP000321408"/>
    </source>
</evidence>
<dbReference type="Proteomes" id="UP000321408">
    <property type="component" value="Chromosome"/>
</dbReference>
<name>A0A5B9DGQ4_9ARCH</name>
<gene>
    <name evidence="2" type="ORF">DSAG12_03768</name>
</gene>
<feature type="transmembrane region" description="Helical" evidence="1">
    <location>
        <begin position="137"/>
        <end position="155"/>
    </location>
</feature>
<reference evidence="2 3" key="2">
    <citation type="journal article" date="2024" name="Int. J. Syst. Evol. Microbiol.">
        <title>Promethearchaeum syntrophicum gen. nov., sp. nov., an anaerobic, obligately syntrophic archaeon, the first isolate of the lineage 'Asgard' archaea, and proposal of the new archaeal phylum Promethearchaeota phyl. nov. and kingdom Promethearchaeati regn. nov.</title>
        <authorList>
            <person name="Imachi H."/>
            <person name="Nobu M.K."/>
            <person name="Kato S."/>
            <person name="Takaki Y."/>
            <person name="Miyazaki M."/>
            <person name="Miyata M."/>
            <person name="Ogawara M."/>
            <person name="Saito Y."/>
            <person name="Sakai S."/>
            <person name="Tahara Y.O."/>
            <person name="Takano Y."/>
            <person name="Tasumi E."/>
            <person name="Uematsu K."/>
            <person name="Yoshimura T."/>
            <person name="Itoh T."/>
            <person name="Ohkuma M."/>
            <person name="Takai K."/>
        </authorList>
    </citation>
    <scope>NUCLEOTIDE SEQUENCE [LARGE SCALE GENOMIC DNA]</scope>
    <source>
        <strain evidence="2 3">MK-D1</strain>
    </source>
</reference>
<keyword evidence="1" id="KW-0472">Membrane</keyword>
<dbReference type="RefSeq" id="WP_147664808.1">
    <property type="nucleotide sequence ID" value="NZ_CP042905.2"/>
</dbReference>
<keyword evidence="1" id="KW-1133">Transmembrane helix</keyword>
<feature type="transmembrane region" description="Helical" evidence="1">
    <location>
        <begin position="66"/>
        <end position="89"/>
    </location>
</feature>
<feature type="transmembrane region" description="Helical" evidence="1">
    <location>
        <begin position="559"/>
        <end position="578"/>
    </location>
</feature>
<protein>
    <submittedName>
        <fullName evidence="2">Uncharacterized protein</fullName>
    </submittedName>
</protein>
<feature type="transmembrane region" description="Helical" evidence="1">
    <location>
        <begin position="175"/>
        <end position="196"/>
    </location>
</feature>
<feature type="transmembrane region" description="Helical" evidence="1">
    <location>
        <begin position="24"/>
        <end position="46"/>
    </location>
</feature>